<feature type="region of interest" description="Disordered" evidence="1">
    <location>
        <begin position="30"/>
        <end position="59"/>
    </location>
</feature>
<name>A0A7D9IH28_PARCT</name>
<evidence type="ECO:0000256" key="1">
    <source>
        <dbReference type="SAM" id="MobiDB-lite"/>
    </source>
</evidence>
<accession>A0A7D9IH28</accession>
<proteinExistence type="predicted"/>
<dbReference type="Proteomes" id="UP001152795">
    <property type="component" value="Unassembled WGS sequence"/>
</dbReference>
<evidence type="ECO:0000313" key="3">
    <source>
        <dbReference type="Proteomes" id="UP001152795"/>
    </source>
</evidence>
<dbReference type="PANTHER" id="PTHR33053">
    <property type="entry name" value="PROTEIN, PUTATIVE-RELATED"/>
    <property type="match status" value="1"/>
</dbReference>
<dbReference type="AlphaFoldDB" id="A0A7D9IH28"/>
<protein>
    <submittedName>
        <fullName evidence="2">Uncharacterized protein</fullName>
    </submittedName>
</protein>
<keyword evidence="3" id="KW-1185">Reference proteome</keyword>
<reference evidence="2" key="1">
    <citation type="submission" date="2020-04" db="EMBL/GenBank/DDBJ databases">
        <authorList>
            <person name="Alioto T."/>
            <person name="Alioto T."/>
            <person name="Gomez Garrido J."/>
        </authorList>
    </citation>
    <scope>NUCLEOTIDE SEQUENCE</scope>
    <source>
        <strain evidence="2">A484AB</strain>
    </source>
</reference>
<organism evidence="2 3">
    <name type="scientific">Paramuricea clavata</name>
    <name type="common">Red gorgonian</name>
    <name type="synonym">Violescent sea-whip</name>
    <dbReference type="NCBI Taxonomy" id="317549"/>
    <lineage>
        <taxon>Eukaryota</taxon>
        <taxon>Metazoa</taxon>
        <taxon>Cnidaria</taxon>
        <taxon>Anthozoa</taxon>
        <taxon>Octocorallia</taxon>
        <taxon>Malacalcyonacea</taxon>
        <taxon>Plexauridae</taxon>
        <taxon>Paramuricea</taxon>
    </lineage>
</organism>
<dbReference type="EMBL" id="CACRXK020005255">
    <property type="protein sequence ID" value="CAB4005638.1"/>
    <property type="molecule type" value="Genomic_DNA"/>
</dbReference>
<gene>
    <name evidence="2" type="ORF">PACLA_8A086381</name>
</gene>
<feature type="compositionally biased region" description="Polar residues" evidence="1">
    <location>
        <begin position="35"/>
        <end position="50"/>
    </location>
</feature>
<dbReference type="OrthoDB" id="10028922at2759"/>
<evidence type="ECO:0000313" key="2">
    <source>
        <dbReference type="EMBL" id="CAB4005638.1"/>
    </source>
</evidence>
<sequence length="366" mass="41174">MFLRTMRAPIETDLGSGWVAAVRALRNADNDELSDNSSTELSDTDQQQPDIRTLNHDAPLPRTEIVVPIDHAVLHEEHHEEQHEQHVNLNYANDSSDQEMGRIGLNLSYPSYSEVEVGDDDALGDDLAKWANDFQVKQNATDSLLKILKDSGYPNLPSSAHTLLNTTRNVPLQNKSGMQYIYFPFARELVKNLNRYPSVITDAIDTLELSFNIDGLPLFKSSQKSLWPVLCGLANVKPATVFPVVLTYGKSKPDDLTFLEDMIRDLEYVLQHGLQFGGRTLSVTLRCIVCDAPAQALVKGTKLYSGYFGCDKCCQRGKWIGRITYPEILGIVLHTDLSFRDQSNEEHHKYRSPFCDLSIDMVKDSQ</sequence>
<comment type="caution">
    <text evidence="2">The sequence shown here is derived from an EMBL/GenBank/DDBJ whole genome shotgun (WGS) entry which is preliminary data.</text>
</comment>